<name>A0A2J8KLQ0_PANTR</name>
<dbReference type="InterPro" id="IPR031738">
    <property type="entry name" value="JMY/WHAMM"/>
</dbReference>
<evidence type="ECO:0000313" key="3">
    <source>
        <dbReference type="EMBL" id="PNI35953.1"/>
    </source>
</evidence>
<dbReference type="PANTHER" id="PTHR23330">
    <property type="entry name" value="P300 TRANSCRIPTIONAL COFACTOR JMY-RELATED"/>
    <property type="match status" value="1"/>
</dbReference>
<comment type="caution">
    <text evidence="3">The sequence shown here is derived from an EMBL/GenBank/DDBJ whole genome shotgun (WGS) entry which is preliminary data.</text>
</comment>
<feature type="domain" description="JMY/WHAMM middle" evidence="2">
    <location>
        <begin position="14"/>
        <end position="129"/>
    </location>
</feature>
<dbReference type="EMBL" id="NBAG03000353">
    <property type="protein sequence ID" value="PNI35953.1"/>
    <property type="molecule type" value="Genomic_DNA"/>
</dbReference>
<organism evidence="3 4">
    <name type="scientific">Pan troglodytes</name>
    <name type="common">Chimpanzee</name>
    <dbReference type="NCBI Taxonomy" id="9598"/>
    <lineage>
        <taxon>Eukaryota</taxon>
        <taxon>Metazoa</taxon>
        <taxon>Chordata</taxon>
        <taxon>Craniata</taxon>
        <taxon>Vertebrata</taxon>
        <taxon>Euteleostomi</taxon>
        <taxon>Mammalia</taxon>
        <taxon>Eutheria</taxon>
        <taxon>Euarchontoglires</taxon>
        <taxon>Primates</taxon>
        <taxon>Haplorrhini</taxon>
        <taxon>Catarrhini</taxon>
        <taxon>Hominidae</taxon>
        <taxon>Pan</taxon>
    </lineage>
</organism>
<dbReference type="AlphaFoldDB" id="A0A2J8KLQ0"/>
<sequence length="130" mass="15371">MEASVPKYKKKLPQLGMQKEMEQDVKRFGQAAWATAIPRLEKLKLMLAQETLQLMRAKELCLNHKRAEIQGKMEDLPEQEKNINVVDELEIQFYEIQLQLYEVKFEILKNKEILLTTQLDSLKRLIKDEI</sequence>
<dbReference type="Proteomes" id="UP000236370">
    <property type="component" value="Unassembled WGS sequence"/>
</dbReference>
<evidence type="ECO:0000256" key="1">
    <source>
        <dbReference type="ARBA" id="ARBA00023054"/>
    </source>
</evidence>
<evidence type="ECO:0000313" key="4">
    <source>
        <dbReference type="Proteomes" id="UP000236370"/>
    </source>
</evidence>
<keyword evidence="1" id="KW-0175">Coiled coil</keyword>
<dbReference type="PANTHER" id="PTHR23330:SF6">
    <property type="entry name" value="WASP HOMOLOG-ASSOCIATED PROTEIN WITH ACTIN, MEMBRANES AND MICROTUBULES"/>
    <property type="match status" value="1"/>
</dbReference>
<gene>
    <name evidence="3" type="ORF">CK820_G0037739</name>
</gene>
<accession>A0A2J8KLQ0</accession>
<protein>
    <recommendedName>
        <fullName evidence="2">JMY/WHAMM middle domain-containing protein</fullName>
    </recommendedName>
</protein>
<proteinExistence type="predicted"/>
<dbReference type="Pfam" id="PF15871">
    <property type="entry name" value="JMY"/>
    <property type="match status" value="1"/>
</dbReference>
<evidence type="ECO:0000259" key="2">
    <source>
        <dbReference type="Pfam" id="PF15871"/>
    </source>
</evidence>
<reference evidence="3 4" key="1">
    <citation type="submission" date="2017-12" db="EMBL/GenBank/DDBJ databases">
        <title>High-resolution comparative analysis of great ape genomes.</title>
        <authorList>
            <person name="Pollen A."/>
            <person name="Hastie A."/>
            <person name="Hormozdiari F."/>
            <person name="Dougherty M."/>
            <person name="Liu R."/>
            <person name="Chaisson M."/>
            <person name="Hoppe E."/>
            <person name="Hill C."/>
            <person name="Pang A."/>
            <person name="Hillier L."/>
            <person name="Baker C."/>
            <person name="Armstrong J."/>
            <person name="Shendure J."/>
            <person name="Paten B."/>
            <person name="Wilson R."/>
            <person name="Chao H."/>
            <person name="Schneider V."/>
            <person name="Ventura M."/>
            <person name="Kronenberg Z."/>
            <person name="Murali S."/>
            <person name="Gordon D."/>
            <person name="Cantsilieris S."/>
            <person name="Munson K."/>
            <person name="Nelson B."/>
            <person name="Raja A."/>
            <person name="Underwood J."/>
            <person name="Diekhans M."/>
            <person name="Fiddes I."/>
            <person name="Haussler D."/>
            <person name="Eichler E."/>
        </authorList>
    </citation>
    <scope>NUCLEOTIDE SEQUENCE [LARGE SCALE GENOMIC DNA]</scope>
    <source>
        <strain evidence="3">Yerkes chimp pedigree #C0471</strain>
    </source>
</reference>